<gene>
    <name evidence="4" type="ORF">O6P43_024175</name>
</gene>
<organism evidence="4 5">
    <name type="scientific">Quillaja saponaria</name>
    <name type="common">Soap bark tree</name>
    <dbReference type="NCBI Taxonomy" id="32244"/>
    <lineage>
        <taxon>Eukaryota</taxon>
        <taxon>Viridiplantae</taxon>
        <taxon>Streptophyta</taxon>
        <taxon>Embryophyta</taxon>
        <taxon>Tracheophyta</taxon>
        <taxon>Spermatophyta</taxon>
        <taxon>Magnoliopsida</taxon>
        <taxon>eudicotyledons</taxon>
        <taxon>Gunneridae</taxon>
        <taxon>Pentapetalae</taxon>
        <taxon>rosids</taxon>
        <taxon>fabids</taxon>
        <taxon>Fabales</taxon>
        <taxon>Quillajaceae</taxon>
        <taxon>Quillaja</taxon>
    </lineage>
</organism>
<comment type="caution">
    <text evidence="4">The sequence shown here is derived from an EMBL/GenBank/DDBJ whole genome shotgun (WGS) entry which is preliminary data.</text>
</comment>
<evidence type="ECO:0000313" key="4">
    <source>
        <dbReference type="EMBL" id="KAJ7952300.1"/>
    </source>
</evidence>
<evidence type="ECO:0000256" key="1">
    <source>
        <dbReference type="ARBA" id="ARBA00004123"/>
    </source>
</evidence>
<dbReference type="AlphaFoldDB" id="A0AAD7L7U5"/>
<dbReference type="GO" id="GO:0005634">
    <property type="term" value="C:nucleus"/>
    <property type="evidence" value="ECO:0007669"/>
    <property type="project" value="UniProtKB-SubCell"/>
</dbReference>
<name>A0AAD7L7U5_QUISA</name>
<proteinExistence type="predicted"/>
<keyword evidence="5" id="KW-1185">Reference proteome</keyword>
<dbReference type="InterPro" id="IPR054502">
    <property type="entry name" value="bHLH-TF_ACT-like_plant"/>
</dbReference>
<sequence length="137" mass="15377">MSGVEMDTGNEKDLAFGAFEQDVSETTITPEVGYEANQPEEDSYMDEMMNGGASQVQSWKIMDDEWSMDDNEVQVELVCPWREGVLLEIMEALSSLHLDCHSFQSSTVDGILYQTIKFKIKGSTVPSAIKIRAAWKQ</sequence>
<evidence type="ECO:0000313" key="5">
    <source>
        <dbReference type="Proteomes" id="UP001163823"/>
    </source>
</evidence>
<evidence type="ECO:0000256" key="2">
    <source>
        <dbReference type="ARBA" id="ARBA00023242"/>
    </source>
</evidence>
<dbReference type="PANTHER" id="PTHR46266:SF3">
    <property type="entry name" value="TRANSCRIPTION FACTOR EGL1"/>
    <property type="match status" value="1"/>
</dbReference>
<dbReference type="EMBL" id="JARAOO010000010">
    <property type="protein sequence ID" value="KAJ7952300.1"/>
    <property type="molecule type" value="Genomic_DNA"/>
</dbReference>
<protein>
    <submittedName>
        <fullName evidence="4">Anthocyanin bHLH transcription factor</fullName>
    </submittedName>
</protein>
<keyword evidence="2" id="KW-0539">Nucleus</keyword>
<dbReference type="KEGG" id="qsa:O6P43_024175"/>
<comment type="subcellular location">
    <subcellularLocation>
        <location evidence="1">Nucleus</location>
    </subcellularLocation>
</comment>
<dbReference type="Proteomes" id="UP001163823">
    <property type="component" value="Chromosome 10"/>
</dbReference>
<dbReference type="GO" id="GO:0080090">
    <property type="term" value="P:regulation of primary metabolic process"/>
    <property type="evidence" value="ECO:0007669"/>
    <property type="project" value="UniProtKB-ARBA"/>
</dbReference>
<feature type="domain" description="Plant bHLH transcription factor ACT-like" evidence="3">
    <location>
        <begin position="68"/>
        <end position="132"/>
    </location>
</feature>
<dbReference type="PANTHER" id="PTHR46266">
    <property type="entry name" value="TRANSCRIPTION FACTOR TT8"/>
    <property type="match status" value="1"/>
</dbReference>
<evidence type="ECO:0000259" key="3">
    <source>
        <dbReference type="Pfam" id="PF22754"/>
    </source>
</evidence>
<reference evidence="4" key="1">
    <citation type="journal article" date="2023" name="Science">
        <title>Elucidation of the pathway for biosynthesis of saponin adjuvants from the soapbark tree.</title>
        <authorList>
            <person name="Reed J."/>
            <person name="Orme A."/>
            <person name="El-Demerdash A."/>
            <person name="Owen C."/>
            <person name="Martin L.B.B."/>
            <person name="Misra R.C."/>
            <person name="Kikuchi S."/>
            <person name="Rejzek M."/>
            <person name="Martin A.C."/>
            <person name="Harkess A."/>
            <person name="Leebens-Mack J."/>
            <person name="Louveau T."/>
            <person name="Stephenson M.J."/>
            <person name="Osbourn A."/>
        </authorList>
    </citation>
    <scope>NUCLEOTIDE SEQUENCE</scope>
    <source>
        <strain evidence="4">S10</strain>
    </source>
</reference>
<dbReference type="Pfam" id="PF22754">
    <property type="entry name" value="bHLH-TF_ACT-like_plant"/>
    <property type="match status" value="1"/>
</dbReference>
<accession>A0AAD7L7U5</accession>